<reference evidence="3" key="1">
    <citation type="journal article" date="2020" name="Stud. Mycol.">
        <title>101 Dothideomycetes genomes: A test case for predicting lifestyles and emergence of pathogens.</title>
        <authorList>
            <person name="Haridas S."/>
            <person name="Albert R."/>
            <person name="Binder M."/>
            <person name="Bloem J."/>
            <person name="LaButti K."/>
            <person name="Salamov A."/>
            <person name="Andreopoulos B."/>
            <person name="Baker S."/>
            <person name="Barry K."/>
            <person name="Bills G."/>
            <person name="Bluhm B."/>
            <person name="Cannon C."/>
            <person name="Castanera R."/>
            <person name="Culley D."/>
            <person name="Daum C."/>
            <person name="Ezra D."/>
            <person name="Gonzalez J."/>
            <person name="Henrissat B."/>
            <person name="Kuo A."/>
            <person name="Liang C."/>
            <person name="Lipzen A."/>
            <person name="Lutzoni F."/>
            <person name="Magnuson J."/>
            <person name="Mondo S."/>
            <person name="Nolan M."/>
            <person name="Ohm R."/>
            <person name="Pangilinan J."/>
            <person name="Park H.-J."/>
            <person name="Ramirez L."/>
            <person name="Alfaro M."/>
            <person name="Sun H."/>
            <person name="Tritt A."/>
            <person name="Yoshinaga Y."/>
            <person name="Zwiers L.-H."/>
            <person name="Turgeon B."/>
            <person name="Goodwin S."/>
            <person name="Spatafora J."/>
            <person name="Crous P."/>
            <person name="Grigoriev I."/>
        </authorList>
    </citation>
    <scope>NUCLEOTIDE SEQUENCE [LARGE SCALE GENOMIC DNA]</scope>
    <source>
        <strain evidence="3">CBS 304.66</strain>
    </source>
</reference>
<comment type="caution">
    <text evidence="2">The sequence shown here is derived from an EMBL/GenBank/DDBJ whole genome shotgun (WGS) entry which is preliminary data.</text>
</comment>
<dbReference type="SUPFAM" id="SSF53474">
    <property type="entry name" value="alpha/beta-Hydrolases"/>
    <property type="match status" value="1"/>
</dbReference>
<dbReference type="Proteomes" id="UP000800093">
    <property type="component" value="Unassembled WGS sequence"/>
</dbReference>
<dbReference type="InterPro" id="IPR029058">
    <property type="entry name" value="AB_hydrolase_fold"/>
</dbReference>
<dbReference type="Gene3D" id="3.40.50.1820">
    <property type="entry name" value="alpha/beta hydrolase"/>
    <property type="match status" value="1"/>
</dbReference>
<name>A0A9P4K2A0_9PLEO</name>
<organism evidence="2 3">
    <name type="scientific">Lojkania enalia</name>
    <dbReference type="NCBI Taxonomy" id="147567"/>
    <lineage>
        <taxon>Eukaryota</taxon>
        <taxon>Fungi</taxon>
        <taxon>Dikarya</taxon>
        <taxon>Ascomycota</taxon>
        <taxon>Pezizomycotina</taxon>
        <taxon>Dothideomycetes</taxon>
        <taxon>Pleosporomycetidae</taxon>
        <taxon>Pleosporales</taxon>
        <taxon>Pleosporales incertae sedis</taxon>
        <taxon>Lojkania</taxon>
    </lineage>
</organism>
<dbReference type="OrthoDB" id="408373at2759"/>
<proteinExistence type="predicted"/>
<evidence type="ECO:0000313" key="2">
    <source>
        <dbReference type="EMBL" id="KAF2259473.1"/>
    </source>
</evidence>
<evidence type="ECO:0000259" key="1">
    <source>
        <dbReference type="Pfam" id="PF00561"/>
    </source>
</evidence>
<dbReference type="InterPro" id="IPR000073">
    <property type="entry name" value="AB_hydrolase_1"/>
</dbReference>
<sequence length="274" mass="30061">MWAAAALLQDEKFKTLGFEKTIMGCVSDGNPVLVLFHGYPQSSYIRRHLIPLLPPNAPLFIPDLPGYSLSAPISQNDKLAVGKTCLSALKTQIQRSTSGSSSLPVPIILIGHDRGARIAHHLAVHGASEIKIKAACFIDILPTTSQWRVYENAKAAAGSFHWPFLANVSLATRMIRAFGGDNWGRELLNRWAGSNLTRLETLKADRAFNVYAGFLTEDSVVEATCRDYEAGASRDVEMLEEDEQGGRKVECPVLLLYGKDYIGGECNIKAEWEG</sequence>
<dbReference type="PANTHER" id="PTHR43329">
    <property type="entry name" value="EPOXIDE HYDROLASE"/>
    <property type="match status" value="1"/>
</dbReference>
<dbReference type="Pfam" id="PF00561">
    <property type="entry name" value="Abhydrolase_1"/>
    <property type="match status" value="1"/>
</dbReference>
<protein>
    <submittedName>
        <fullName evidence="2">Alpha/beta-hydrolase</fullName>
    </submittedName>
</protein>
<keyword evidence="3" id="KW-1185">Reference proteome</keyword>
<feature type="domain" description="AB hydrolase-1" evidence="1">
    <location>
        <begin position="31"/>
        <end position="147"/>
    </location>
</feature>
<gene>
    <name evidence="2" type="ORF">CC78DRAFT_548320</name>
</gene>
<accession>A0A9P4K2A0</accession>
<evidence type="ECO:0000313" key="3">
    <source>
        <dbReference type="Proteomes" id="UP000800093"/>
    </source>
</evidence>
<dbReference type="AlphaFoldDB" id="A0A9P4K2A0"/>
<dbReference type="EMBL" id="ML986708">
    <property type="protein sequence ID" value="KAF2259473.1"/>
    <property type="molecule type" value="Genomic_DNA"/>
</dbReference>